<proteinExistence type="predicted"/>
<dbReference type="InterPro" id="IPR025668">
    <property type="entry name" value="Tnp_DDE_dom"/>
</dbReference>
<dbReference type="Proteomes" id="UP001501710">
    <property type="component" value="Unassembled WGS sequence"/>
</dbReference>
<evidence type="ECO:0000313" key="2">
    <source>
        <dbReference type="EMBL" id="GAA4240108.1"/>
    </source>
</evidence>
<dbReference type="Pfam" id="PF13586">
    <property type="entry name" value="DDE_Tnp_1_2"/>
    <property type="match status" value="1"/>
</dbReference>
<keyword evidence="3" id="KW-1185">Reference proteome</keyword>
<protein>
    <recommendedName>
        <fullName evidence="1">Transposase DDE domain-containing protein</fullName>
    </recommendedName>
</protein>
<name>A0ABP8CJF9_9ACTN</name>
<comment type="caution">
    <text evidence="2">The sequence shown here is derived from an EMBL/GenBank/DDBJ whole genome shotgun (WGS) entry which is preliminary data.</text>
</comment>
<dbReference type="PANTHER" id="PTHR30007">
    <property type="entry name" value="PHP DOMAIN PROTEIN"/>
    <property type="match status" value="1"/>
</dbReference>
<reference evidence="3" key="1">
    <citation type="journal article" date="2019" name="Int. J. Syst. Evol. Microbiol.">
        <title>The Global Catalogue of Microorganisms (GCM) 10K type strain sequencing project: providing services to taxonomists for standard genome sequencing and annotation.</title>
        <authorList>
            <consortium name="The Broad Institute Genomics Platform"/>
            <consortium name="The Broad Institute Genome Sequencing Center for Infectious Disease"/>
            <person name="Wu L."/>
            <person name="Ma J."/>
        </authorList>
    </citation>
    <scope>NUCLEOTIDE SEQUENCE [LARGE SCALE GENOMIC DNA]</scope>
    <source>
        <strain evidence="3">JCM 17440</strain>
    </source>
</reference>
<dbReference type="PANTHER" id="PTHR30007:SF1">
    <property type="entry name" value="BLR1914 PROTEIN"/>
    <property type="match status" value="1"/>
</dbReference>
<organism evidence="2 3">
    <name type="scientific">Actinomadura meridiana</name>
    <dbReference type="NCBI Taxonomy" id="559626"/>
    <lineage>
        <taxon>Bacteria</taxon>
        <taxon>Bacillati</taxon>
        <taxon>Actinomycetota</taxon>
        <taxon>Actinomycetes</taxon>
        <taxon>Streptosporangiales</taxon>
        <taxon>Thermomonosporaceae</taxon>
        <taxon>Actinomadura</taxon>
    </lineage>
</organism>
<dbReference type="EMBL" id="BAABAS010000021">
    <property type="protein sequence ID" value="GAA4240108.1"/>
    <property type="molecule type" value="Genomic_DNA"/>
</dbReference>
<sequence length="128" mass="14696">MLGQVRIKRCGIGRDRVRPGRVLADKAYSSRAIRAHLRRRGIKAVIPEKTDQQKWRKRRGAAGGRPVAFDSQAYKDRNVVERCISKLKQFRAVATRYDKRAFVYDGTIDVASIKIWLRDLTQDLPDTA</sequence>
<evidence type="ECO:0000313" key="3">
    <source>
        <dbReference type="Proteomes" id="UP001501710"/>
    </source>
</evidence>
<evidence type="ECO:0000259" key="1">
    <source>
        <dbReference type="Pfam" id="PF13586"/>
    </source>
</evidence>
<feature type="domain" description="Transposase DDE" evidence="1">
    <location>
        <begin position="22"/>
        <end position="118"/>
    </location>
</feature>
<accession>A0ABP8CJF9</accession>
<gene>
    <name evidence="2" type="ORF">GCM10022254_63630</name>
</gene>